<evidence type="ECO:0000313" key="6">
    <source>
        <dbReference type="EMBL" id="TIA91564.1"/>
    </source>
</evidence>
<dbReference type="Gene3D" id="3.40.1180.10">
    <property type="entry name" value="Decaprenyl diphosphate synthase-like"/>
    <property type="match status" value="1"/>
</dbReference>
<comment type="similarity">
    <text evidence="1">Belongs to the UPP synthase family.</text>
</comment>
<dbReference type="InterPro" id="IPR018520">
    <property type="entry name" value="UPP_synth-like_CS"/>
</dbReference>
<dbReference type="InterPro" id="IPR036424">
    <property type="entry name" value="UPP_synth-like_sf"/>
</dbReference>
<dbReference type="InterPro" id="IPR029069">
    <property type="entry name" value="HotDog_dom_sf"/>
</dbReference>
<keyword evidence="2" id="KW-0808">Transferase</keyword>
<feature type="compositionally biased region" description="Low complexity" evidence="4">
    <location>
        <begin position="274"/>
        <end position="305"/>
    </location>
</feature>
<sequence>MTSTSYPTLKKDIIPEATLSRYSSKQQFNDWKSRILISTLKRGGVPQHIGFIMDGNRRFARAHNLAIKSGHEGGFLGLRRVLEFCLRLNVRTVSVYAFSIENFNRGAEEVEYLMNLASDKLDEITQYGDIIQEHNVRIAVLGAKYLLDDDVRRKLEGIEERTKDNDGATLNICMPYTSRDEMSSAMAVSGNDRKVFEKNLMTSHSPPLDILVRSSGVNRFSDYLMYQAVHHGAHIQVVDAYWPDIGISELVPVLLNWQRMRWSSSLSNRYHPSSSPSLSSFRTFSTQHTAVKPQQRQQQQQPQKRTVSTSAYLVGGTLTLACGYLLGSLYPPSALTLLYPSAAPGPLSRESAEGIAEMNRLEKELQILPHIQRLKADRNYYESRPYAQMDEARTVNTLTAGALRAPGRLPLAPLVHALHDDSEAIVTLHVGRGVCGHDGIVHGGLIATLFDESLARTAILNLPGKIGVTAKLEVSYRAPLRADQFIIIKSTLEKKDGRKAYVKAELTDLDGKVHAQANALFIEPKYSFLANKSNIRQALGADGK</sequence>
<feature type="region of interest" description="Disordered" evidence="4">
    <location>
        <begin position="274"/>
        <end position="306"/>
    </location>
</feature>
<dbReference type="EMBL" id="SPNW01000011">
    <property type="protein sequence ID" value="TIA91564.1"/>
    <property type="molecule type" value="Genomic_DNA"/>
</dbReference>
<keyword evidence="7" id="KW-1185">Reference proteome</keyword>
<dbReference type="SUPFAM" id="SSF64005">
    <property type="entry name" value="Undecaprenyl diphosphate synthase"/>
    <property type="match status" value="1"/>
</dbReference>
<dbReference type="PANTHER" id="PTHR10291:SF43">
    <property type="entry name" value="DEHYDRODOLICHYL DIPHOSPHATE SYNTHASE COMPLEX SUBUNIT DHDDS"/>
    <property type="match status" value="1"/>
</dbReference>
<feature type="domain" description="Thioesterase" evidence="5">
    <location>
        <begin position="439"/>
        <end position="513"/>
    </location>
</feature>
<dbReference type="PROSITE" id="PS01066">
    <property type="entry name" value="UPP_SYNTHASE"/>
    <property type="match status" value="1"/>
</dbReference>
<keyword evidence="3" id="KW-0460">Magnesium</keyword>
<dbReference type="OrthoDB" id="4173905at2759"/>
<dbReference type="GO" id="GO:0045547">
    <property type="term" value="F:ditrans,polycis-polyprenyl diphosphate synthase [(2E,6E)-farnesyl diphosphate specific] activity"/>
    <property type="evidence" value="ECO:0007669"/>
    <property type="project" value="TreeGrafter"/>
</dbReference>
<dbReference type="GO" id="GO:0016094">
    <property type="term" value="P:polyprenol biosynthetic process"/>
    <property type="evidence" value="ECO:0007669"/>
    <property type="project" value="TreeGrafter"/>
</dbReference>
<dbReference type="GO" id="GO:0005783">
    <property type="term" value="C:endoplasmic reticulum"/>
    <property type="evidence" value="ECO:0007669"/>
    <property type="project" value="TreeGrafter"/>
</dbReference>
<dbReference type="InterPro" id="IPR001441">
    <property type="entry name" value="UPP_synth-like"/>
</dbReference>
<evidence type="ECO:0000256" key="4">
    <source>
        <dbReference type="SAM" id="MobiDB-lite"/>
    </source>
</evidence>
<dbReference type="CDD" id="cd03443">
    <property type="entry name" value="PaaI_thioesterase"/>
    <property type="match status" value="1"/>
</dbReference>
<gene>
    <name evidence="6" type="ORF">E3P99_00984</name>
</gene>
<accession>A0A4T0FUZ2</accession>
<dbReference type="FunFam" id="3.40.1180.10:FF:000005">
    <property type="entry name" value="Alkyl transferase"/>
    <property type="match status" value="1"/>
</dbReference>
<dbReference type="GO" id="GO:0016020">
    <property type="term" value="C:membrane"/>
    <property type="evidence" value="ECO:0007669"/>
    <property type="project" value="TreeGrafter"/>
</dbReference>
<dbReference type="Pfam" id="PF01255">
    <property type="entry name" value="Prenyltransf"/>
    <property type="match status" value="1"/>
</dbReference>
<dbReference type="InterPro" id="IPR006683">
    <property type="entry name" value="Thioestr_dom"/>
</dbReference>
<evidence type="ECO:0000256" key="3">
    <source>
        <dbReference type="ARBA" id="ARBA00022842"/>
    </source>
</evidence>
<dbReference type="SUPFAM" id="SSF54637">
    <property type="entry name" value="Thioesterase/thiol ester dehydrase-isomerase"/>
    <property type="match status" value="1"/>
</dbReference>
<dbReference type="GO" id="GO:1904423">
    <property type="term" value="C:dehydrodolichyl diphosphate synthase complex"/>
    <property type="evidence" value="ECO:0007669"/>
    <property type="project" value="TreeGrafter"/>
</dbReference>
<name>A0A4T0FUZ2_9BASI</name>
<dbReference type="Proteomes" id="UP000310189">
    <property type="component" value="Unassembled WGS sequence"/>
</dbReference>
<organism evidence="6 7">
    <name type="scientific">Wallemia hederae</name>
    <dbReference type="NCBI Taxonomy" id="1540922"/>
    <lineage>
        <taxon>Eukaryota</taxon>
        <taxon>Fungi</taxon>
        <taxon>Dikarya</taxon>
        <taxon>Basidiomycota</taxon>
        <taxon>Wallemiomycotina</taxon>
        <taxon>Wallemiomycetes</taxon>
        <taxon>Wallemiales</taxon>
        <taxon>Wallemiaceae</taxon>
        <taxon>Wallemia</taxon>
    </lineage>
</organism>
<dbReference type="PANTHER" id="PTHR10291">
    <property type="entry name" value="DEHYDRODOLICHYL DIPHOSPHATE SYNTHASE FAMILY MEMBER"/>
    <property type="match status" value="1"/>
</dbReference>
<dbReference type="Pfam" id="PF03061">
    <property type="entry name" value="4HBT"/>
    <property type="match status" value="1"/>
</dbReference>
<reference evidence="6 7" key="1">
    <citation type="submission" date="2019-03" db="EMBL/GenBank/DDBJ databases">
        <title>Sequencing 23 genomes of Wallemia ichthyophaga.</title>
        <authorList>
            <person name="Gostincar C."/>
        </authorList>
    </citation>
    <scope>NUCLEOTIDE SEQUENCE [LARGE SCALE GENOMIC DNA]</scope>
    <source>
        <strain evidence="6 7">EXF-5753</strain>
    </source>
</reference>
<dbReference type="GO" id="GO:0005811">
    <property type="term" value="C:lipid droplet"/>
    <property type="evidence" value="ECO:0007669"/>
    <property type="project" value="TreeGrafter"/>
</dbReference>
<dbReference type="AlphaFoldDB" id="A0A4T0FUZ2"/>
<dbReference type="CDD" id="cd00475">
    <property type="entry name" value="Cis_IPPS"/>
    <property type="match status" value="1"/>
</dbReference>
<proteinExistence type="inferred from homology"/>
<evidence type="ECO:0000256" key="2">
    <source>
        <dbReference type="ARBA" id="ARBA00022679"/>
    </source>
</evidence>
<evidence type="ECO:0000313" key="7">
    <source>
        <dbReference type="Proteomes" id="UP000310189"/>
    </source>
</evidence>
<dbReference type="Gene3D" id="3.10.129.10">
    <property type="entry name" value="Hotdog Thioesterase"/>
    <property type="match status" value="1"/>
</dbReference>
<protein>
    <recommendedName>
        <fullName evidence="5">Thioesterase domain-containing protein</fullName>
    </recommendedName>
</protein>
<comment type="caution">
    <text evidence="6">The sequence shown here is derived from an EMBL/GenBank/DDBJ whole genome shotgun (WGS) entry which is preliminary data.</text>
</comment>
<dbReference type="NCBIfam" id="TIGR00055">
    <property type="entry name" value="uppS"/>
    <property type="match status" value="1"/>
</dbReference>
<evidence type="ECO:0000256" key="1">
    <source>
        <dbReference type="ARBA" id="ARBA00005432"/>
    </source>
</evidence>
<evidence type="ECO:0000259" key="5">
    <source>
        <dbReference type="Pfam" id="PF03061"/>
    </source>
</evidence>